<evidence type="ECO:0000256" key="9">
    <source>
        <dbReference type="PROSITE-ProRule" id="PRU00560"/>
    </source>
</evidence>
<dbReference type="PANTHER" id="PTHR11070:SF3">
    <property type="entry name" value="DNA 3'-5' HELICASE"/>
    <property type="match status" value="1"/>
</dbReference>
<evidence type="ECO:0000256" key="5">
    <source>
        <dbReference type="ARBA" id="ARBA00023235"/>
    </source>
</evidence>
<keyword evidence="3 9" id="KW-0347">Helicase</keyword>
<dbReference type="Gene3D" id="3.40.50.300">
    <property type="entry name" value="P-loop containing nucleotide triphosphate hydrolases"/>
    <property type="match status" value="2"/>
</dbReference>
<evidence type="ECO:0000259" key="11">
    <source>
        <dbReference type="PROSITE" id="PS51198"/>
    </source>
</evidence>
<organism evidence="12 13">
    <name type="scientific">Pseudodesulfovibrio alkaliphilus</name>
    <dbReference type="NCBI Taxonomy" id="2661613"/>
    <lineage>
        <taxon>Bacteria</taxon>
        <taxon>Pseudomonadati</taxon>
        <taxon>Thermodesulfobacteriota</taxon>
        <taxon>Desulfovibrionia</taxon>
        <taxon>Desulfovibrionales</taxon>
        <taxon>Desulfovibrionaceae</taxon>
    </lineage>
</organism>
<keyword evidence="4 9" id="KW-0067">ATP-binding</keyword>
<dbReference type="EC" id="5.6.2.4" evidence="7"/>
<evidence type="ECO:0000256" key="3">
    <source>
        <dbReference type="ARBA" id="ARBA00022806"/>
    </source>
</evidence>
<evidence type="ECO:0000256" key="7">
    <source>
        <dbReference type="ARBA" id="ARBA00034808"/>
    </source>
</evidence>
<comment type="catalytic activity">
    <reaction evidence="8">
        <text>ATP + H2O = ADP + phosphate + H(+)</text>
        <dbReference type="Rhea" id="RHEA:13065"/>
        <dbReference type="ChEBI" id="CHEBI:15377"/>
        <dbReference type="ChEBI" id="CHEBI:15378"/>
        <dbReference type="ChEBI" id="CHEBI:30616"/>
        <dbReference type="ChEBI" id="CHEBI:43474"/>
        <dbReference type="ChEBI" id="CHEBI:456216"/>
        <dbReference type="EC" id="5.6.2.4"/>
    </reaction>
</comment>
<keyword evidence="13" id="KW-1185">Reference proteome</keyword>
<evidence type="ECO:0000313" key="12">
    <source>
        <dbReference type="EMBL" id="MUM76410.1"/>
    </source>
</evidence>
<dbReference type="EMBL" id="WODC01000001">
    <property type="protein sequence ID" value="MUM76410.1"/>
    <property type="molecule type" value="Genomic_DNA"/>
</dbReference>
<dbReference type="PROSITE" id="PS51198">
    <property type="entry name" value="UVRD_HELICASE_ATP_BIND"/>
    <property type="match status" value="1"/>
</dbReference>
<accession>A0A7K1KK56</accession>
<reference evidence="12 13" key="1">
    <citation type="submission" date="2019-11" db="EMBL/GenBank/DDBJ databases">
        <title>Pseudodesulfovibrio alkaliphilus, sp. nov., an alkaliphilic sulfate-reducing bacteria from mud volcano of Taman peninsula, Russia.</title>
        <authorList>
            <person name="Frolova A."/>
            <person name="Merkel A.Y."/>
            <person name="Slobodkin A.I."/>
        </authorList>
    </citation>
    <scope>NUCLEOTIDE SEQUENCE [LARGE SCALE GENOMIC DNA]</scope>
    <source>
        <strain evidence="12 13">F-1</strain>
    </source>
</reference>
<name>A0A7K1KK56_9BACT</name>
<dbReference type="GO" id="GO:0016787">
    <property type="term" value="F:hydrolase activity"/>
    <property type="evidence" value="ECO:0007669"/>
    <property type="project" value="UniProtKB-UniRule"/>
</dbReference>
<evidence type="ECO:0000256" key="8">
    <source>
        <dbReference type="ARBA" id="ARBA00048988"/>
    </source>
</evidence>
<dbReference type="GO" id="GO:0005524">
    <property type="term" value="F:ATP binding"/>
    <property type="evidence" value="ECO:0007669"/>
    <property type="project" value="UniProtKB-UniRule"/>
</dbReference>
<dbReference type="Pfam" id="PF00580">
    <property type="entry name" value="UvrD-helicase"/>
    <property type="match status" value="1"/>
</dbReference>
<evidence type="ECO:0000256" key="10">
    <source>
        <dbReference type="SAM" id="MobiDB-lite"/>
    </source>
</evidence>
<keyword evidence="5" id="KW-0413">Isomerase</keyword>
<dbReference type="GO" id="GO:0000725">
    <property type="term" value="P:recombinational repair"/>
    <property type="evidence" value="ECO:0007669"/>
    <property type="project" value="TreeGrafter"/>
</dbReference>
<evidence type="ECO:0000256" key="1">
    <source>
        <dbReference type="ARBA" id="ARBA00022741"/>
    </source>
</evidence>
<dbReference type="SUPFAM" id="SSF52540">
    <property type="entry name" value="P-loop containing nucleoside triphosphate hydrolases"/>
    <property type="match status" value="1"/>
</dbReference>
<dbReference type="InterPro" id="IPR014016">
    <property type="entry name" value="UvrD-like_ATP-bd"/>
</dbReference>
<feature type="binding site" evidence="9">
    <location>
        <begin position="118"/>
        <end position="125"/>
    </location>
    <ligand>
        <name>ATP</name>
        <dbReference type="ChEBI" id="CHEBI:30616"/>
    </ligand>
</feature>
<dbReference type="InterPro" id="IPR027417">
    <property type="entry name" value="P-loop_NTPase"/>
</dbReference>
<comment type="catalytic activity">
    <reaction evidence="6">
        <text>Couples ATP hydrolysis with the unwinding of duplex DNA by translocating in the 3'-5' direction.</text>
        <dbReference type="EC" id="5.6.2.4"/>
    </reaction>
</comment>
<sequence>MCATTNAAGAQMGQRPGGRDTGRGGNGPSGAIRESGEKALWLVLSETSYRRLRAVAQGSACLLLSILSHGNWIFDSRLLNQKFENPICFGGNMSLPKPEGRQKEVVYLPAKGHFAILGTAGSGKTTMAILRALFLSDPNTDHCGNTLLVTFNVTLVTYLKSLLVGIPNDIIVENYHKVARGYLNSRGKMRYGAIASNDLRERILNQVISDKRAEHGNLPLLNRSADFFVEEVKWISQHGLRTLQDYVAAERQGRGHFRMRRAQRPLMFEVYEEYVSRRRDHDKDYDWDDLSCSVSDELDNDYSPRLYKHIVIDEGQDLSPEMIRSLVKMVPDDGTITFFGDVAQQIYGNRMSWRSAGLEIAKVWEFEENYRNSKQIARLALEVSRMPFFEGVPDIVEPKTPAADGPLPTLVRCSDLNRAAKLATDLGARLAQTQSVAILYRTRSVERILEPLLPAGSTRLRRDMNEWIDGPGIRYGTFHSSKGLEFDTVIMPFCTLEDLPNSESVSLFGEEEAMAIDGRLFYVGVTRAKRVLLAIYYDELTPLMPENKGLYGVFDDE</sequence>
<evidence type="ECO:0000256" key="2">
    <source>
        <dbReference type="ARBA" id="ARBA00022801"/>
    </source>
</evidence>
<protein>
    <recommendedName>
        <fullName evidence="7">DNA 3'-5' helicase</fullName>
        <ecNumber evidence="7">5.6.2.4</ecNumber>
    </recommendedName>
</protein>
<gene>
    <name evidence="12" type="ORF">GKC30_02040</name>
</gene>
<proteinExistence type="predicted"/>
<dbReference type="Proteomes" id="UP000461162">
    <property type="component" value="Unassembled WGS sequence"/>
</dbReference>
<evidence type="ECO:0000313" key="13">
    <source>
        <dbReference type="Proteomes" id="UP000461162"/>
    </source>
</evidence>
<evidence type="ECO:0000256" key="6">
    <source>
        <dbReference type="ARBA" id="ARBA00034617"/>
    </source>
</evidence>
<dbReference type="GO" id="GO:0005829">
    <property type="term" value="C:cytosol"/>
    <property type="evidence" value="ECO:0007669"/>
    <property type="project" value="TreeGrafter"/>
</dbReference>
<evidence type="ECO:0000256" key="4">
    <source>
        <dbReference type="ARBA" id="ARBA00022840"/>
    </source>
</evidence>
<feature type="domain" description="UvrD-like helicase ATP-binding" evidence="11">
    <location>
        <begin position="97"/>
        <end position="388"/>
    </location>
</feature>
<feature type="region of interest" description="Disordered" evidence="10">
    <location>
        <begin position="1"/>
        <end position="32"/>
    </location>
</feature>
<dbReference type="PANTHER" id="PTHR11070">
    <property type="entry name" value="UVRD / RECB / PCRA DNA HELICASE FAMILY MEMBER"/>
    <property type="match status" value="1"/>
</dbReference>
<dbReference type="AlphaFoldDB" id="A0A7K1KK56"/>
<dbReference type="Pfam" id="PF13361">
    <property type="entry name" value="UvrD_C"/>
    <property type="match status" value="1"/>
</dbReference>
<dbReference type="GO" id="GO:0043138">
    <property type="term" value="F:3'-5' DNA helicase activity"/>
    <property type="evidence" value="ECO:0007669"/>
    <property type="project" value="UniProtKB-EC"/>
</dbReference>
<dbReference type="InterPro" id="IPR000212">
    <property type="entry name" value="DNA_helicase_UvrD/REP"/>
</dbReference>
<keyword evidence="2 9" id="KW-0378">Hydrolase</keyword>
<comment type="caution">
    <text evidence="12">The sequence shown here is derived from an EMBL/GenBank/DDBJ whole genome shotgun (WGS) entry which is preliminary data.</text>
</comment>
<keyword evidence="1 9" id="KW-0547">Nucleotide-binding</keyword>
<dbReference type="InterPro" id="IPR014017">
    <property type="entry name" value="DNA_helicase_UvrD-like_C"/>
</dbReference>
<dbReference type="GO" id="GO:0003677">
    <property type="term" value="F:DNA binding"/>
    <property type="evidence" value="ECO:0007669"/>
    <property type="project" value="InterPro"/>
</dbReference>